<reference evidence="1" key="1">
    <citation type="submission" date="2023-06" db="EMBL/GenBank/DDBJ databases">
        <authorList>
            <consortium name="Lawrence Berkeley National Laboratory"/>
            <person name="Ahrendt S."/>
            <person name="Sahu N."/>
            <person name="Indic B."/>
            <person name="Wong-Bajracharya J."/>
            <person name="Merenyi Z."/>
            <person name="Ke H.-M."/>
            <person name="Monk M."/>
            <person name="Kocsube S."/>
            <person name="Drula E."/>
            <person name="Lipzen A."/>
            <person name="Balint B."/>
            <person name="Henrissat B."/>
            <person name="Andreopoulos B."/>
            <person name="Martin F.M."/>
            <person name="Harder C.B."/>
            <person name="Rigling D."/>
            <person name="Ford K.L."/>
            <person name="Foster G.D."/>
            <person name="Pangilinan J."/>
            <person name="Papanicolaou A."/>
            <person name="Barry K."/>
            <person name="LaButti K."/>
            <person name="Viragh M."/>
            <person name="Koriabine M."/>
            <person name="Yan M."/>
            <person name="Riley R."/>
            <person name="Champramary S."/>
            <person name="Plett K.L."/>
            <person name="Tsai I.J."/>
            <person name="Slot J."/>
            <person name="Sipos G."/>
            <person name="Plett J."/>
            <person name="Nagy L.G."/>
            <person name="Grigoriev I.V."/>
        </authorList>
    </citation>
    <scope>NUCLEOTIDE SEQUENCE</scope>
    <source>
        <strain evidence="1">HWK02</strain>
    </source>
</reference>
<gene>
    <name evidence="1" type="ORF">EDD18DRAFT_1357494</name>
</gene>
<proteinExistence type="predicted"/>
<dbReference type="EMBL" id="JAUEPU010000028">
    <property type="protein sequence ID" value="KAK0492663.1"/>
    <property type="molecule type" value="Genomic_DNA"/>
</dbReference>
<evidence type="ECO:0000313" key="2">
    <source>
        <dbReference type="Proteomes" id="UP001175228"/>
    </source>
</evidence>
<accession>A0AA39PXZ7</accession>
<evidence type="ECO:0000313" key="1">
    <source>
        <dbReference type="EMBL" id="KAK0492663.1"/>
    </source>
</evidence>
<dbReference type="AlphaFoldDB" id="A0AA39PXZ7"/>
<dbReference type="Proteomes" id="UP001175228">
    <property type="component" value="Unassembled WGS sequence"/>
</dbReference>
<comment type="caution">
    <text evidence="1">The sequence shown here is derived from an EMBL/GenBank/DDBJ whole genome shotgun (WGS) entry which is preliminary data.</text>
</comment>
<protein>
    <submittedName>
        <fullName evidence="1">Uncharacterized protein</fullName>
    </submittedName>
</protein>
<organism evidence="1 2">
    <name type="scientific">Armillaria luteobubalina</name>
    <dbReference type="NCBI Taxonomy" id="153913"/>
    <lineage>
        <taxon>Eukaryota</taxon>
        <taxon>Fungi</taxon>
        <taxon>Dikarya</taxon>
        <taxon>Basidiomycota</taxon>
        <taxon>Agaricomycotina</taxon>
        <taxon>Agaricomycetes</taxon>
        <taxon>Agaricomycetidae</taxon>
        <taxon>Agaricales</taxon>
        <taxon>Marasmiineae</taxon>
        <taxon>Physalacriaceae</taxon>
        <taxon>Armillaria</taxon>
    </lineage>
</organism>
<keyword evidence="2" id="KW-1185">Reference proteome</keyword>
<name>A0AA39PXZ7_9AGAR</name>
<sequence length="160" mass="19253">MATEKEINFTLSNSRLNTDPRFELPIGWSCNWRRFYGSDCLSPCVKGRIYPHTILEGAYNLERGEIFFVMYKKRTHLTIISLKNDPIQYYLFDIESMDKLIKFMERYQTLDHFMEKARLWFSDDAQINSVTPYQVMSHDPNSRDLNELYDEWDEYMLCLE</sequence>